<gene>
    <name evidence="3" type="ORF">L228DRAFT_139580</name>
</gene>
<dbReference type="EMBL" id="KV407458">
    <property type="protein sequence ID" value="KZF22918.1"/>
    <property type="molecule type" value="Genomic_DNA"/>
</dbReference>
<dbReference type="RefSeq" id="XP_018188473.1">
    <property type="nucleotide sequence ID" value="XM_018329161.1"/>
</dbReference>
<dbReference type="Proteomes" id="UP000076632">
    <property type="component" value="Unassembled WGS sequence"/>
</dbReference>
<dbReference type="OrthoDB" id="2017974at2759"/>
<sequence length="821" mass="92643">MMANNEPHFLSKKFETHLRQQSARGSQLFICPFCSDERSFQREHNLWTHVQSCHADQLPAPHEHAATIELRKWLKQHAHRKLPAANSQSRPKGEKVHLPPSSSSSPFKSASDEPSKVAYSPGETAIEQGITSELSDIGNLSLENRPDEKVKEDSRPRNARKRATGAARAAAEEDNKPTAEHGAPRRSKARSYEPRTRQVVDPDFDRSAPLYGGSGDGLARAPRSNPKRLFDPNLDDPTVKMDANNKAAASPRLETNAHGFLEKDDHPRRRKGRDAIQGQSGPRNWSNHKKQPSRKQPGNAQTASGNPRKEAGLRYKGAIAEGPGAELFLQPETRPISEEQLAAELKSIYAALEMAEAKAIEVDNNQMLSFRNAEGEKPKMRPERWRAYFDLHRALLYEHHDFFLASQHPSASASQRRLAAKHAMPARMWRYGIHSFLEILRDALPDSRDLMLSFIYLAYSVVALLYETVSTFENTWIECLGDLARYRMAIEDKDPEDREIWTGVARLWYSKAADKLPQVGRLYHHLAILARPDVVQQLFLYAKALSVVHPFSSARESILTLFDMISRLDEHQKGFGHIFVQAHGILFAKANTDGFLNLKTKFLNGLDDHIGCVTKKWKEQGVFIAISNFAAMSGFGSEDISLMQKLEWEKSNPSGAKPVDTFQPRDSSRDTSFASFKYAKELAFSVLKIALERIGDGNVLPHVHVSLVFLYHLSSQDGALATLASDIPWGALVTMLNSLLLSEIPLNWMEGPYFPAQEGDDRRPLPEDYHMRGLLWTINYFPDAWFTDVLVDNSERFTEQPSMTPVREARILWLAHQISKI</sequence>
<feature type="compositionally biased region" description="Basic and acidic residues" evidence="1">
    <location>
        <begin position="144"/>
        <end position="156"/>
    </location>
</feature>
<dbReference type="SUPFAM" id="SSF48452">
    <property type="entry name" value="TPR-like"/>
    <property type="match status" value="1"/>
</dbReference>
<accession>A0A165H319</accession>
<dbReference type="GO" id="GO:0000184">
    <property type="term" value="P:nuclear-transcribed mRNA catabolic process, nonsense-mediated decay"/>
    <property type="evidence" value="ECO:0007669"/>
    <property type="project" value="TreeGrafter"/>
</dbReference>
<dbReference type="GO" id="GO:0070034">
    <property type="term" value="F:telomerase RNA binding"/>
    <property type="evidence" value="ECO:0007669"/>
    <property type="project" value="TreeGrafter"/>
</dbReference>
<dbReference type="OMA" id="CEVIFRR"/>
<dbReference type="GO" id="GO:0005697">
    <property type="term" value="C:telomerase holoenzyme complex"/>
    <property type="evidence" value="ECO:0007669"/>
    <property type="project" value="TreeGrafter"/>
</dbReference>
<feature type="compositionally biased region" description="Polar residues" evidence="1">
    <location>
        <begin position="294"/>
        <end position="305"/>
    </location>
</feature>
<dbReference type="PANTHER" id="PTHR15696">
    <property type="entry name" value="SMG-7 SUPPRESSOR WITH MORPHOLOGICAL EFFECT ON GENITALIA PROTEIN 7"/>
    <property type="match status" value="1"/>
</dbReference>
<dbReference type="FunFam" id="1.25.40.10:FF:000202">
    <property type="entry name" value="Unplaced genomic scaffold supercont1.7, whole genome shotgun sequence"/>
    <property type="match status" value="1"/>
</dbReference>
<evidence type="ECO:0000259" key="2">
    <source>
        <dbReference type="Pfam" id="PF10373"/>
    </source>
</evidence>
<feature type="compositionally biased region" description="Low complexity" evidence="1">
    <location>
        <begin position="99"/>
        <end position="109"/>
    </location>
</feature>
<organism evidence="3 4">
    <name type="scientific">Xylona heveae (strain CBS 132557 / TC161)</name>
    <dbReference type="NCBI Taxonomy" id="1328760"/>
    <lineage>
        <taxon>Eukaryota</taxon>
        <taxon>Fungi</taxon>
        <taxon>Dikarya</taxon>
        <taxon>Ascomycota</taxon>
        <taxon>Pezizomycotina</taxon>
        <taxon>Xylonomycetes</taxon>
        <taxon>Xylonales</taxon>
        <taxon>Xylonaceae</taxon>
        <taxon>Xylona</taxon>
    </lineage>
</organism>
<dbReference type="STRING" id="1328760.A0A165H319"/>
<dbReference type="AlphaFoldDB" id="A0A165H319"/>
<feature type="region of interest" description="Disordered" evidence="1">
    <location>
        <begin position="79"/>
        <end position="119"/>
    </location>
</feature>
<reference evidence="3 4" key="1">
    <citation type="journal article" date="2016" name="Fungal Biol.">
        <title>The genome of Xylona heveae provides a window into fungal endophytism.</title>
        <authorList>
            <person name="Gazis R."/>
            <person name="Kuo A."/>
            <person name="Riley R."/>
            <person name="LaButti K."/>
            <person name="Lipzen A."/>
            <person name="Lin J."/>
            <person name="Amirebrahimi M."/>
            <person name="Hesse C.N."/>
            <person name="Spatafora J.W."/>
            <person name="Henrissat B."/>
            <person name="Hainaut M."/>
            <person name="Grigoriev I.V."/>
            <person name="Hibbett D.S."/>
        </authorList>
    </citation>
    <scope>NUCLEOTIDE SEQUENCE [LARGE SCALE GENOMIC DNA]</scope>
    <source>
        <strain evidence="3 4">TC161</strain>
    </source>
</reference>
<dbReference type="InterPro" id="IPR018834">
    <property type="entry name" value="DNA/RNA-bd_Est1-type"/>
</dbReference>
<evidence type="ECO:0000256" key="1">
    <source>
        <dbReference type="SAM" id="MobiDB-lite"/>
    </source>
</evidence>
<dbReference type="GeneID" id="28894298"/>
<evidence type="ECO:0000313" key="3">
    <source>
        <dbReference type="EMBL" id="KZF22918.1"/>
    </source>
</evidence>
<protein>
    <recommendedName>
        <fullName evidence="2">DNA/RNA-binding domain-containing protein</fullName>
    </recommendedName>
</protein>
<proteinExistence type="predicted"/>
<dbReference type="GO" id="GO:0042162">
    <property type="term" value="F:telomeric DNA binding"/>
    <property type="evidence" value="ECO:0007669"/>
    <property type="project" value="TreeGrafter"/>
</dbReference>
<dbReference type="PANTHER" id="PTHR15696:SF0">
    <property type="entry name" value="TELOMERASE-BINDING PROTEIN EST1A"/>
    <property type="match status" value="1"/>
</dbReference>
<name>A0A165H319_XYLHT</name>
<feature type="compositionally biased region" description="Basic and acidic residues" evidence="1">
    <location>
        <begin position="190"/>
        <end position="206"/>
    </location>
</feature>
<evidence type="ECO:0000313" key="4">
    <source>
        <dbReference type="Proteomes" id="UP000076632"/>
    </source>
</evidence>
<feature type="domain" description="DNA/RNA-binding" evidence="2">
    <location>
        <begin position="505"/>
        <end position="775"/>
    </location>
</feature>
<feature type="compositionally biased region" description="Basic and acidic residues" evidence="1">
    <location>
        <begin position="170"/>
        <end position="183"/>
    </location>
</feature>
<dbReference type="Gene3D" id="1.25.40.10">
    <property type="entry name" value="Tetratricopeptide repeat domain"/>
    <property type="match status" value="1"/>
</dbReference>
<dbReference type="InParanoid" id="A0A165H319"/>
<dbReference type="InterPro" id="IPR011990">
    <property type="entry name" value="TPR-like_helical_dom_sf"/>
</dbReference>
<feature type="region of interest" description="Disordered" evidence="1">
    <location>
        <begin position="131"/>
        <end position="309"/>
    </location>
</feature>
<dbReference type="Pfam" id="PF10373">
    <property type="entry name" value="EST1_DNA_bind"/>
    <property type="match status" value="1"/>
</dbReference>
<dbReference type="InterPro" id="IPR045153">
    <property type="entry name" value="Est1/Ebs1-like"/>
</dbReference>
<keyword evidence="4" id="KW-1185">Reference proteome</keyword>